<dbReference type="GO" id="GO:0005886">
    <property type="term" value="C:plasma membrane"/>
    <property type="evidence" value="ECO:0007669"/>
    <property type="project" value="TreeGrafter"/>
</dbReference>
<protein>
    <submittedName>
        <fullName evidence="2">YbaN family protein</fullName>
    </submittedName>
</protein>
<reference evidence="2" key="1">
    <citation type="journal article" date="2021" name="PeerJ">
        <title>Extensive microbial diversity within the chicken gut microbiome revealed by metagenomics and culture.</title>
        <authorList>
            <person name="Gilroy R."/>
            <person name="Ravi A."/>
            <person name="Getino M."/>
            <person name="Pursley I."/>
            <person name="Horton D.L."/>
            <person name="Alikhan N.F."/>
            <person name="Baker D."/>
            <person name="Gharbi K."/>
            <person name="Hall N."/>
            <person name="Watson M."/>
            <person name="Adriaenssens E.M."/>
            <person name="Foster-Nyarko E."/>
            <person name="Jarju S."/>
            <person name="Secka A."/>
            <person name="Antonio M."/>
            <person name="Oren A."/>
            <person name="Chaudhuri R.R."/>
            <person name="La Ragione R."/>
            <person name="Hildebrand F."/>
            <person name="Pallen M.J."/>
        </authorList>
    </citation>
    <scope>NUCLEOTIDE SEQUENCE</scope>
    <source>
        <strain evidence="2">ChiHjej12B11-16260</strain>
    </source>
</reference>
<sequence length="131" mass="14925">MKILWSTIGSIALILGFIGLFLPLLPTTPFWLLTAYCYLRGYGRLYNWAMSIPVFSRVVENFRLYRAIPLRVKIVAVSTLWITLLLSGYFVARWWAILLLLAVGVGVTWHILSYKTLDTRGDDSDKPAARS</sequence>
<gene>
    <name evidence="2" type="ORF">H9982_03700</name>
</gene>
<proteinExistence type="predicted"/>
<dbReference type="EMBL" id="DXFB01000100">
    <property type="protein sequence ID" value="HIX45305.1"/>
    <property type="molecule type" value="Genomic_DNA"/>
</dbReference>
<dbReference type="Pfam" id="PF04304">
    <property type="entry name" value="DUF454"/>
    <property type="match status" value="1"/>
</dbReference>
<dbReference type="Proteomes" id="UP000824246">
    <property type="component" value="Unassembled WGS sequence"/>
</dbReference>
<name>A0A9D1VQV6_9BACT</name>
<dbReference type="AlphaFoldDB" id="A0A9D1VQV6"/>
<keyword evidence="1" id="KW-1133">Transmembrane helix</keyword>
<comment type="caution">
    <text evidence="2">The sequence shown here is derived from an EMBL/GenBank/DDBJ whole genome shotgun (WGS) entry which is preliminary data.</text>
</comment>
<dbReference type="PANTHER" id="PTHR35813:SF1">
    <property type="entry name" value="INNER MEMBRANE PROTEIN YBAN"/>
    <property type="match status" value="1"/>
</dbReference>
<feature type="transmembrane region" description="Helical" evidence="1">
    <location>
        <begin position="7"/>
        <end position="24"/>
    </location>
</feature>
<organism evidence="2 3">
    <name type="scientific">Candidatus Barnesiella excrementipullorum</name>
    <dbReference type="NCBI Taxonomy" id="2838479"/>
    <lineage>
        <taxon>Bacteria</taxon>
        <taxon>Pseudomonadati</taxon>
        <taxon>Bacteroidota</taxon>
        <taxon>Bacteroidia</taxon>
        <taxon>Bacteroidales</taxon>
        <taxon>Barnesiellaceae</taxon>
        <taxon>Barnesiella</taxon>
    </lineage>
</organism>
<accession>A0A9D1VQV6</accession>
<evidence type="ECO:0000256" key="1">
    <source>
        <dbReference type="SAM" id="Phobius"/>
    </source>
</evidence>
<dbReference type="InterPro" id="IPR007401">
    <property type="entry name" value="DUF454"/>
</dbReference>
<keyword evidence="1" id="KW-0812">Transmembrane</keyword>
<feature type="transmembrane region" description="Helical" evidence="1">
    <location>
        <begin position="94"/>
        <end position="112"/>
    </location>
</feature>
<keyword evidence="1" id="KW-0472">Membrane</keyword>
<evidence type="ECO:0000313" key="3">
    <source>
        <dbReference type="Proteomes" id="UP000824246"/>
    </source>
</evidence>
<dbReference type="PIRSF" id="PIRSF016789">
    <property type="entry name" value="DUF454"/>
    <property type="match status" value="1"/>
</dbReference>
<evidence type="ECO:0000313" key="2">
    <source>
        <dbReference type="EMBL" id="HIX45305.1"/>
    </source>
</evidence>
<dbReference type="PANTHER" id="PTHR35813">
    <property type="entry name" value="INNER MEMBRANE PROTEIN YBAN"/>
    <property type="match status" value="1"/>
</dbReference>
<reference evidence="2" key="2">
    <citation type="submission" date="2021-04" db="EMBL/GenBank/DDBJ databases">
        <authorList>
            <person name="Gilroy R."/>
        </authorList>
    </citation>
    <scope>NUCLEOTIDE SEQUENCE</scope>
    <source>
        <strain evidence="2">ChiHjej12B11-16260</strain>
    </source>
</reference>